<organism evidence="3">
    <name type="scientific">Vecturithrix granuli</name>
    <dbReference type="NCBI Taxonomy" id="1499967"/>
    <lineage>
        <taxon>Bacteria</taxon>
        <taxon>Candidatus Moduliflexota</taxon>
        <taxon>Candidatus Vecturitrichia</taxon>
        <taxon>Candidatus Vecturitrichales</taxon>
        <taxon>Candidatus Vecturitrichaceae</taxon>
        <taxon>Candidatus Vecturithrix</taxon>
    </lineage>
</organism>
<feature type="domain" description="Response regulatory" evidence="2">
    <location>
        <begin position="3"/>
        <end position="131"/>
    </location>
</feature>
<dbReference type="STRING" id="1499967.U27_05842"/>
<dbReference type="Proteomes" id="UP000030661">
    <property type="component" value="Unassembled WGS sequence"/>
</dbReference>
<dbReference type="HOGENOM" id="CLU_1080355_0_0_0"/>
<reference evidence="3" key="1">
    <citation type="journal article" date="2015" name="PeerJ">
        <title>First genomic representation of candidate bacterial phylum KSB3 points to enhanced environmental sensing as a trigger of wastewater bulking.</title>
        <authorList>
            <person name="Sekiguchi Y."/>
            <person name="Ohashi A."/>
            <person name="Parks D.H."/>
            <person name="Yamauchi T."/>
            <person name="Tyson G.W."/>
            <person name="Hugenholtz P."/>
        </authorList>
    </citation>
    <scope>NUCLEOTIDE SEQUENCE [LARGE SCALE GENOMIC DNA]</scope>
</reference>
<dbReference type="InterPro" id="IPR011006">
    <property type="entry name" value="CheY-like_superfamily"/>
</dbReference>
<evidence type="ECO:0000259" key="2">
    <source>
        <dbReference type="PROSITE" id="PS50110"/>
    </source>
</evidence>
<dbReference type="SUPFAM" id="SSF52172">
    <property type="entry name" value="CheY-like"/>
    <property type="match status" value="1"/>
</dbReference>
<dbReference type="PROSITE" id="PS50110">
    <property type="entry name" value="RESPONSE_REGULATORY"/>
    <property type="match status" value="1"/>
</dbReference>
<gene>
    <name evidence="3" type="ORF">U27_05842</name>
</gene>
<evidence type="ECO:0000256" key="1">
    <source>
        <dbReference type="PROSITE-ProRule" id="PRU00169"/>
    </source>
</evidence>
<dbReference type="Pfam" id="PF14332">
    <property type="entry name" value="DUF4388"/>
    <property type="match status" value="1"/>
</dbReference>
<evidence type="ECO:0000313" key="4">
    <source>
        <dbReference type="Proteomes" id="UP000030661"/>
    </source>
</evidence>
<evidence type="ECO:0000313" key="3">
    <source>
        <dbReference type="EMBL" id="GAK58867.1"/>
    </source>
</evidence>
<protein>
    <submittedName>
        <fullName evidence="3">Response regulator containing a CheY-like receiver domain and a GGDEF domain</fullName>
    </submittedName>
</protein>
<dbReference type="EMBL" id="DF820468">
    <property type="protein sequence ID" value="GAK58867.1"/>
    <property type="molecule type" value="Genomic_DNA"/>
</dbReference>
<keyword evidence="4" id="KW-1185">Reference proteome</keyword>
<proteinExistence type="predicted"/>
<dbReference type="Gene3D" id="3.40.50.2300">
    <property type="match status" value="1"/>
</dbReference>
<name>A0A081C2R2_VECG1</name>
<comment type="caution">
    <text evidence="1">Lacks conserved residue(s) required for the propagation of feature annotation.</text>
</comment>
<dbReference type="InterPro" id="IPR001789">
    <property type="entry name" value="Sig_transdc_resp-reg_receiver"/>
</dbReference>
<sequence>MARIMLVDERADLHQYMAKVLELAEHEVTLMPSLSDALQSLINQVEENGGEFLPDLLFVELGNFALKDALDVHRKMRSIANTTTSSGIPVVFIVNQEQVGLVQSEFSSRGIEYLIEPTTIDSLNEFLDRLRSVLDRLVKSSVGALKRKNTTLLANLKEEYLPSILQMLSLVNASGFATLTNPKTKQTGSMHIRYGEITHIILVDPTSRPKKRLEGTEALQSMVEWAEGIFSFGRANPEKIPSGQPMRWVVLKCANPK</sequence>
<dbReference type="GO" id="GO:0000160">
    <property type="term" value="P:phosphorelay signal transduction system"/>
    <property type="evidence" value="ECO:0007669"/>
    <property type="project" value="InterPro"/>
</dbReference>
<accession>A0A081C2R2</accession>
<dbReference type="AlphaFoldDB" id="A0A081C2R2"/>
<dbReference type="InterPro" id="IPR025497">
    <property type="entry name" value="PatA-like_N"/>
</dbReference>